<accession>A0AAW0RYE8</accession>
<reference evidence="1 2" key="1">
    <citation type="submission" date="2020-02" db="EMBL/GenBank/DDBJ databases">
        <title>Comparative genomics of the hypocrealean fungal genus Beauvera.</title>
        <authorList>
            <person name="Showalter D.N."/>
            <person name="Bushley K.E."/>
            <person name="Rehner S.A."/>
        </authorList>
    </citation>
    <scope>NUCLEOTIDE SEQUENCE [LARGE SCALE GENOMIC DNA]</scope>
    <source>
        <strain evidence="1 2">ARSEF4384</strain>
    </source>
</reference>
<dbReference type="Proteomes" id="UP001397290">
    <property type="component" value="Unassembled WGS sequence"/>
</dbReference>
<evidence type="ECO:0000313" key="1">
    <source>
        <dbReference type="EMBL" id="KAK8146946.1"/>
    </source>
</evidence>
<name>A0AAW0RYE8_9HYPO</name>
<organism evidence="1 2">
    <name type="scientific">Beauveria asiatica</name>
    <dbReference type="NCBI Taxonomy" id="1069075"/>
    <lineage>
        <taxon>Eukaryota</taxon>
        <taxon>Fungi</taxon>
        <taxon>Dikarya</taxon>
        <taxon>Ascomycota</taxon>
        <taxon>Pezizomycotina</taxon>
        <taxon>Sordariomycetes</taxon>
        <taxon>Hypocreomycetidae</taxon>
        <taxon>Hypocreales</taxon>
        <taxon>Cordycipitaceae</taxon>
        <taxon>Beauveria</taxon>
    </lineage>
</organism>
<dbReference type="AlphaFoldDB" id="A0AAW0RYE8"/>
<dbReference type="SUPFAM" id="SSF56112">
    <property type="entry name" value="Protein kinase-like (PK-like)"/>
    <property type="match status" value="1"/>
</dbReference>
<protein>
    <recommendedName>
        <fullName evidence="3">Aminoglycoside phosphotransferase domain-containing protein</fullName>
    </recommendedName>
</protein>
<dbReference type="EMBL" id="JAAHCF010000179">
    <property type="protein sequence ID" value="KAK8146946.1"/>
    <property type="molecule type" value="Genomic_DNA"/>
</dbReference>
<gene>
    <name evidence="1" type="ORF">G3M48_002368</name>
</gene>
<evidence type="ECO:0008006" key="3">
    <source>
        <dbReference type="Google" id="ProtNLM"/>
    </source>
</evidence>
<evidence type="ECO:0000313" key="2">
    <source>
        <dbReference type="Proteomes" id="UP001397290"/>
    </source>
</evidence>
<comment type="caution">
    <text evidence="1">The sequence shown here is derived from an EMBL/GenBank/DDBJ whole genome shotgun (WGS) entry which is preliminary data.</text>
</comment>
<keyword evidence="2" id="KW-1185">Reference proteome</keyword>
<sequence>MPPNISALSQYQIQRFFRENTSVTQESCNTKAEQITGESVTQTLCQGGTSYTVQGGQLVVQFRIPTSALDMDLLKSIEQAYRGFAPQHKYQGKLSEVQVYTMNNIGGICMYLARTKLQSNNYHLLRVTLDNYARFFASAYHYTPAEMARPDRTQLRDKYLSQLQQLRQGLPQRFHPKLNEIIPKLPDLFTEEWPLVPNHIDLLKNNIHVNTATGKIMGGVEIMLGTLTTSGDFWRYHPNHKELRDHFRERFYHYLGGASDEEKRRIEAARLIGLFLVNGFQNGKPATEESEDLGFLGAVLQYGTLPPTHLSAL</sequence>
<proteinExistence type="predicted"/>
<dbReference type="InterPro" id="IPR011009">
    <property type="entry name" value="Kinase-like_dom_sf"/>
</dbReference>